<sequence>MDTNTRIRIDRLSISGVDAATARALGAAIERALGKAALAGRLNPYEQRTLRLNLKAGADARAIARALADALGER</sequence>
<name>A0A1C7Z4U5_PSESX</name>
<organism evidence="1 2">
    <name type="scientific">Pseudomonas syringae</name>
    <dbReference type="NCBI Taxonomy" id="317"/>
    <lineage>
        <taxon>Bacteria</taxon>
        <taxon>Pseudomonadati</taxon>
        <taxon>Pseudomonadota</taxon>
        <taxon>Gammaproteobacteria</taxon>
        <taxon>Pseudomonadales</taxon>
        <taxon>Pseudomonadaceae</taxon>
        <taxon>Pseudomonas</taxon>
    </lineage>
</organism>
<reference evidence="1 2" key="1">
    <citation type="submission" date="2015-07" db="EMBL/GenBank/DDBJ databases">
        <title>Draft genome sequence of a diazotrophic, plant growth-promoting rhizobacterium of the Pseudomonas syringae complex.</title>
        <authorList>
            <person name="Patten C.L."/>
            <person name="Jeong H."/>
        </authorList>
    </citation>
    <scope>NUCLEOTIDE SEQUENCE [LARGE SCALE GENOMIC DNA]</scope>
    <source>
        <strain evidence="1 2">GR12-2</strain>
    </source>
</reference>
<dbReference type="EMBL" id="LGSI01000049">
    <property type="protein sequence ID" value="OCR24180.1"/>
    <property type="molecule type" value="Genomic_DNA"/>
</dbReference>
<evidence type="ECO:0000313" key="2">
    <source>
        <dbReference type="Proteomes" id="UP000093104"/>
    </source>
</evidence>
<proteinExistence type="predicted"/>
<dbReference type="RefSeq" id="WP_065834058.1">
    <property type="nucleotide sequence ID" value="NZ_LGSI01000049.1"/>
</dbReference>
<protein>
    <submittedName>
        <fullName evidence="1">Uncharacterized protein</fullName>
    </submittedName>
</protein>
<comment type="caution">
    <text evidence="1">The sequence shown here is derived from an EMBL/GenBank/DDBJ whole genome shotgun (WGS) entry which is preliminary data.</text>
</comment>
<dbReference type="Proteomes" id="UP000093104">
    <property type="component" value="Unassembled WGS sequence"/>
</dbReference>
<accession>A0A1C7Z4U5</accession>
<dbReference type="AlphaFoldDB" id="A0A1C7Z4U5"/>
<evidence type="ECO:0000313" key="1">
    <source>
        <dbReference type="EMBL" id="OCR24180.1"/>
    </source>
</evidence>
<gene>
    <name evidence="1" type="ORF">AFK24_15615</name>
</gene>